<gene>
    <name evidence="1" type="ORF">ABII15_29930</name>
</gene>
<dbReference type="EMBL" id="CP159534">
    <property type="protein sequence ID" value="XCJ73923.1"/>
    <property type="molecule type" value="Genomic_DNA"/>
</dbReference>
<name>A0AAU8J0E6_9ACTN</name>
<dbReference type="RefSeq" id="WP_353945372.1">
    <property type="nucleotide sequence ID" value="NZ_CP159534.1"/>
</dbReference>
<accession>A0AAU8J0E6</accession>
<dbReference type="AlphaFoldDB" id="A0AAU8J0E6"/>
<organism evidence="1">
    <name type="scientific">Streptomyces tabacisoli</name>
    <dbReference type="NCBI Taxonomy" id="3156398"/>
    <lineage>
        <taxon>Bacteria</taxon>
        <taxon>Bacillati</taxon>
        <taxon>Actinomycetota</taxon>
        <taxon>Actinomycetes</taxon>
        <taxon>Kitasatosporales</taxon>
        <taxon>Streptomycetaceae</taxon>
        <taxon>Streptomyces</taxon>
    </lineage>
</organism>
<evidence type="ECO:0000313" key="1">
    <source>
        <dbReference type="EMBL" id="XCJ73923.1"/>
    </source>
</evidence>
<dbReference type="KEGG" id="stac:ABII15_29930"/>
<reference evidence="1" key="1">
    <citation type="submission" date="2024-06" db="EMBL/GenBank/DDBJ databases">
        <title>Streptomyces sp. strain HUAS MG91 genome sequences.</title>
        <authorList>
            <person name="Mo P."/>
        </authorList>
    </citation>
    <scope>NUCLEOTIDE SEQUENCE</scope>
    <source>
        <strain evidence="1">HUAS MG91</strain>
    </source>
</reference>
<sequence length="131" mass="13848">MDPVTAVAAASVALVAKGALESAAQEAGRAGWAGGARLLERLRARFRGDRAAEAALDEVTRAPDDEGARQNLERVLAAHMLLDRAFEAELRRTVAEAVAARGEGPQVSAGLIKNATVFNEKVEIQGDWNIS</sequence>
<protein>
    <submittedName>
        <fullName evidence="1">Uncharacterized protein</fullName>
    </submittedName>
</protein>
<proteinExistence type="predicted"/>